<dbReference type="EMBL" id="JAHWGI010001270">
    <property type="protein sequence ID" value="KAK3926843.1"/>
    <property type="molecule type" value="Genomic_DNA"/>
</dbReference>
<organism evidence="2 3">
    <name type="scientific">Frankliniella fusca</name>
    <dbReference type="NCBI Taxonomy" id="407009"/>
    <lineage>
        <taxon>Eukaryota</taxon>
        <taxon>Metazoa</taxon>
        <taxon>Ecdysozoa</taxon>
        <taxon>Arthropoda</taxon>
        <taxon>Hexapoda</taxon>
        <taxon>Insecta</taxon>
        <taxon>Pterygota</taxon>
        <taxon>Neoptera</taxon>
        <taxon>Paraneoptera</taxon>
        <taxon>Thysanoptera</taxon>
        <taxon>Terebrantia</taxon>
        <taxon>Thripoidea</taxon>
        <taxon>Thripidae</taxon>
        <taxon>Frankliniella</taxon>
    </lineage>
</organism>
<feature type="domain" description="Ig-like" evidence="1">
    <location>
        <begin position="18"/>
        <end position="110"/>
    </location>
</feature>
<name>A0AAE1HT23_9NEOP</name>
<accession>A0AAE1HT23</accession>
<dbReference type="InterPro" id="IPR007110">
    <property type="entry name" value="Ig-like_dom"/>
</dbReference>
<comment type="caution">
    <text evidence="2">The sequence shown here is derived from an EMBL/GenBank/DDBJ whole genome shotgun (WGS) entry which is preliminary data.</text>
</comment>
<dbReference type="Gene3D" id="2.60.40.10">
    <property type="entry name" value="Immunoglobulins"/>
    <property type="match status" value="1"/>
</dbReference>
<evidence type="ECO:0000259" key="1">
    <source>
        <dbReference type="PROSITE" id="PS50835"/>
    </source>
</evidence>
<gene>
    <name evidence="2" type="ORF">KUF71_015179</name>
</gene>
<evidence type="ECO:0000313" key="2">
    <source>
        <dbReference type="EMBL" id="KAK3926843.1"/>
    </source>
</evidence>
<dbReference type="AlphaFoldDB" id="A0AAE1HT23"/>
<sequence>MTYSEEAYRRIWFVAVVPTCRWERGVVGAMRGVPVDVHCAVESDPPARSYRWKFNNSGETLDVPADRFQSTSNGTSSTLRYTAHSDHDYGTLTCAAENSVGVQQEPCVFTVISASE</sequence>
<dbReference type="PANTHER" id="PTHR23278">
    <property type="entry name" value="SIDESTEP PROTEIN"/>
    <property type="match status" value="1"/>
</dbReference>
<keyword evidence="3" id="KW-1185">Reference proteome</keyword>
<dbReference type="Proteomes" id="UP001219518">
    <property type="component" value="Unassembled WGS sequence"/>
</dbReference>
<dbReference type="InterPro" id="IPR013783">
    <property type="entry name" value="Ig-like_fold"/>
</dbReference>
<evidence type="ECO:0000313" key="3">
    <source>
        <dbReference type="Proteomes" id="UP001219518"/>
    </source>
</evidence>
<reference evidence="2" key="1">
    <citation type="submission" date="2021-07" db="EMBL/GenBank/DDBJ databases">
        <authorList>
            <person name="Catto M.A."/>
            <person name="Jacobson A."/>
            <person name="Kennedy G."/>
            <person name="Labadie P."/>
            <person name="Hunt B.G."/>
            <person name="Srinivasan R."/>
        </authorList>
    </citation>
    <scope>NUCLEOTIDE SEQUENCE</scope>
    <source>
        <strain evidence="2">PL_HMW_Pooled</strain>
        <tissue evidence="2">Head</tissue>
    </source>
</reference>
<dbReference type="PROSITE" id="PS50835">
    <property type="entry name" value="IG_LIKE"/>
    <property type="match status" value="1"/>
</dbReference>
<dbReference type="SUPFAM" id="SSF48726">
    <property type="entry name" value="Immunoglobulin"/>
    <property type="match status" value="1"/>
</dbReference>
<dbReference type="Pfam" id="PF13927">
    <property type="entry name" value="Ig_3"/>
    <property type="match status" value="1"/>
</dbReference>
<reference evidence="2" key="2">
    <citation type="journal article" date="2023" name="BMC Genomics">
        <title>Pest status, molecular evolution, and epigenetic factors derived from the genome assembly of Frankliniella fusca, a thysanopteran phytovirus vector.</title>
        <authorList>
            <person name="Catto M.A."/>
            <person name="Labadie P.E."/>
            <person name="Jacobson A.L."/>
            <person name="Kennedy G.G."/>
            <person name="Srinivasan R."/>
            <person name="Hunt B.G."/>
        </authorList>
    </citation>
    <scope>NUCLEOTIDE SEQUENCE</scope>
    <source>
        <strain evidence="2">PL_HMW_Pooled</strain>
    </source>
</reference>
<proteinExistence type="predicted"/>
<protein>
    <submittedName>
        <fullName evidence="2">Neural cell adhesion molecule 2</fullName>
    </submittedName>
</protein>
<dbReference type="InterPro" id="IPR036179">
    <property type="entry name" value="Ig-like_dom_sf"/>
</dbReference>
<dbReference type="PANTHER" id="PTHR23278:SF31">
    <property type="entry name" value="SIDESTEP II, ISOFORM A"/>
    <property type="match status" value="1"/>
</dbReference>